<dbReference type="RefSeq" id="WP_212507333.1">
    <property type="nucleotide sequence ID" value="NZ_CP060696.1"/>
</dbReference>
<dbReference type="CDD" id="cd07067">
    <property type="entry name" value="HP_PGM_like"/>
    <property type="match status" value="1"/>
</dbReference>
<dbReference type="EMBL" id="CP060696">
    <property type="protein sequence ID" value="QNO18267.1"/>
    <property type="molecule type" value="Genomic_DNA"/>
</dbReference>
<dbReference type="AlphaFoldDB" id="A0A7G9WHV5"/>
<dbReference type="SUPFAM" id="SSF53254">
    <property type="entry name" value="Phosphoglycerate mutase-like"/>
    <property type="match status" value="1"/>
</dbReference>
<dbReference type="InterPro" id="IPR013078">
    <property type="entry name" value="His_Pase_superF_clade-1"/>
</dbReference>
<dbReference type="Gene3D" id="3.40.50.1240">
    <property type="entry name" value="Phosphoglycerate mutase-like"/>
    <property type="match status" value="1"/>
</dbReference>
<gene>
    <name evidence="2" type="ORF">H6X83_00955</name>
</gene>
<accession>A0A7G9WHV5</accession>
<dbReference type="KEGG" id="caml:H6X83_00955"/>
<dbReference type="InterPro" id="IPR050275">
    <property type="entry name" value="PGM_Phosphatase"/>
</dbReference>
<dbReference type="GO" id="GO:0016791">
    <property type="term" value="F:phosphatase activity"/>
    <property type="evidence" value="ECO:0007669"/>
    <property type="project" value="TreeGrafter"/>
</dbReference>
<reference evidence="2 3" key="1">
    <citation type="submission" date="2020-08" db="EMBL/GenBank/DDBJ databases">
        <authorList>
            <person name="Ren C."/>
            <person name="Gu Y."/>
            <person name="Xu Y."/>
        </authorList>
    </citation>
    <scope>NUCLEOTIDE SEQUENCE [LARGE SCALE GENOMIC DNA]</scope>
    <source>
        <strain evidence="2 3">LBM18003</strain>
    </source>
</reference>
<feature type="compositionally biased region" description="Basic and acidic residues" evidence="1">
    <location>
        <begin position="228"/>
        <end position="240"/>
    </location>
</feature>
<dbReference type="PANTHER" id="PTHR48100">
    <property type="entry name" value="BROAD-SPECIFICITY PHOSPHATASE YOR283W-RELATED"/>
    <property type="match status" value="1"/>
</dbReference>
<keyword evidence="3" id="KW-1185">Reference proteome</keyword>
<sequence length="249" mass="28123">MQSYLIHLIRHGLTDGNLEGRYIGSTDISLCEQGKELLKEQKKQHPYPAAQVCYSSPMHRCLQTAKILYPELTPQVITDFRETDFGEWENKTAAQLAKEDPDFAAWMEGGKQVTPPGGENGGWFMQRTCAAFEHMVDGMLRQDIHSAAAILHGGSMMAILAAYGLPRAQFYDWMTQPGCGYSLRITPGLWMRSMVAEVYETIPPREEQTQQEQTERVVLDVAREAASRAYSKEEKEHAGENKVQSSYKE</sequence>
<evidence type="ECO:0000313" key="2">
    <source>
        <dbReference type="EMBL" id="QNO18267.1"/>
    </source>
</evidence>
<name>A0A7G9WHV5_9FIRM</name>
<dbReference type="InterPro" id="IPR029033">
    <property type="entry name" value="His_PPase_superfam"/>
</dbReference>
<protein>
    <submittedName>
        <fullName evidence="2">Histidine phosphatase family protein</fullName>
    </submittedName>
</protein>
<organism evidence="2 3">
    <name type="scientific">Caproicibacterium amylolyticum</name>
    <dbReference type="NCBI Taxonomy" id="2766537"/>
    <lineage>
        <taxon>Bacteria</taxon>
        <taxon>Bacillati</taxon>
        <taxon>Bacillota</taxon>
        <taxon>Clostridia</taxon>
        <taxon>Eubacteriales</taxon>
        <taxon>Oscillospiraceae</taxon>
        <taxon>Caproicibacterium</taxon>
    </lineage>
</organism>
<dbReference type="Proteomes" id="UP000516046">
    <property type="component" value="Chromosome"/>
</dbReference>
<feature type="region of interest" description="Disordered" evidence="1">
    <location>
        <begin position="228"/>
        <end position="249"/>
    </location>
</feature>
<dbReference type="Pfam" id="PF00300">
    <property type="entry name" value="His_Phos_1"/>
    <property type="match status" value="1"/>
</dbReference>
<evidence type="ECO:0000313" key="3">
    <source>
        <dbReference type="Proteomes" id="UP000516046"/>
    </source>
</evidence>
<dbReference type="SMART" id="SM00855">
    <property type="entry name" value="PGAM"/>
    <property type="match status" value="1"/>
</dbReference>
<evidence type="ECO:0000256" key="1">
    <source>
        <dbReference type="SAM" id="MobiDB-lite"/>
    </source>
</evidence>
<proteinExistence type="predicted"/>